<evidence type="ECO:0000313" key="1">
    <source>
        <dbReference type="EMBL" id="CBY24207.1"/>
    </source>
</evidence>
<keyword evidence="2" id="KW-1185">Reference proteome</keyword>
<dbReference type="AlphaFoldDB" id="E4XF23"/>
<evidence type="ECO:0000313" key="2">
    <source>
        <dbReference type="Proteomes" id="UP000001307"/>
    </source>
</evidence>
<dbReference type="GO" id="GO:0006744">
    <property type="term" value="P:ubiquinone biosynthetic process"/>
    <property type="evidence" value="ECO:0007669"/>
    <property type="project" value="TreeGrafter"/>
</dbReference>
<dbReference type="PANTHER" id="PTHR12001">
    <property type="entry name" value="GERANYLGERANYL PYROPHOSPHATE SYNTHASE"/>
    <property type="match status" value="1"/>
</dbReference>
<dbReference type="OrthoDB" id="9983019at2759"/>
<accession>E4XF23</accession>
<dbReference type="PANTHER" id="PTHR12001:SF55">
    <property type="entry name" value="ALL TRANS-POLYPRENYL-DIPHOSPHATE SYNTHASE PDSS2"/>
    <property type="match status" value="1"/>
</dbReference>
<reference evidence="1" key="1">
    <citation type="journal article" date="2010" name="Science">
        <title>Plasticity of animal genome architecture unmasked by rapid evolution of a pelagic tunicate.</title>
        <authorList>
            <person name="Denoeud F."/>
            <person name="Henriet S."/>
            <person name="Mungpakdee S."/>
            <person name="Aury J.M."/>
            <person name="Da Silva C."/>
            <person name="Brinkmann H."/>
            <person name="Mikhaleva J."/>
            <person name="Olsen L.C."/>
            <person name="Jubin C."/>
            <person name="Canestro C."/>
            <person name="Bouquet J.M."/>
            <person name="Danks G."/>
            <person name="Poulain J."/>
            <person name="Campsteijn C."/>
            <person name="Adamski M."/>
            <person name="Cross I."/>
            <person name="Yadetie F."/>
            <person name="Muffato M."/>
            <person name="Louis A."/>
            <person name="Butcher S."/>
            <person name="Tsagkogeorga G."/>
            <person name="Konrad A."/>
            <person name="Singh S."/>
            <person name="Jensen M.F."/>
            <person name="Cong E.H."/>
            <person name="Eikeseth-Otteraa H."/>
            <person name="Noel B."/>
            <person name="Anthouard V."/>
            <person name="Porcel B.M."/>
            <person name="Kachouri-Lafond R."/>
            <person name="Nishino A."/>
            <person name="Ugolini M."/>
            <person name="Chourrout P."/>
            <person name="Nishida H."/>
            <person name="Aasland R."/>
            <person name="Huzurbazar S."/>
            <person name="Westhof E."/>
            <person name="Delsuc F."/>
            <person name="Lehrach H."/>
            <person name="Reinhardt R."/>
            <person name="Weissenbach J."/>
            <person name="Roy S.W."/>
            <person name="Artiguenave F."/>
            <person name="Postlethwait J.H."/>
            <person name="Manak J.R."/>
            <person name="Thompson E.M."/>
            <person name="Jaillon O."/>
            <person name="Du Pasquier L."/>
            <person name="Boudinot P."/>
            <person name="Liberles D.A."/>
            <person name="Volff J.N."/>
            <person name="Philippe H."/>
            <person name="Lenhard B."/>
            <person name="Roest Crollius H."/>
            <person name="Wincker P."/>
            <person name="Chourrout D."/>
        </authorList>
    </citation>
    <scope>NUCLEOTIDE SEQUENCE [LARGE SCALE GENOMIC DNA]</scope>
</reference>
<proteinExistence type="predicted"/>
<name>E4XF23_OIKDI</name>
<dbReference type="SUPFAM" id="SSF48576">
    <property type="entry name" value="Terpenoid synthases"/>
    <property type="match status" value="1"/>
</dbReference>
<gene>
    <name evidence="1" type="ORF">GSOID_T00009556001</name>
</gene>
<organism evidence="1">
    <name type="scientific">Oikopleura dioica</name>
    <name type="common">Tunicate</name>
    <dbReference type="NCBI Taxonomy" id="34765"/>
    <lineage>
        <taxon>Eukaryota</taxon>
        <taxon>Metazoa</taxon>
        <taxon>Chordata</taxon>
        <taxon>Tunicata</taxon>
        <taxon>Appendicularia</taxon>
        <taxon>Copelata</taxon>
        <taxon>Oikopleuridae</taxon>
        <taxon>Oikopleura</taxon>
    </lineage>
</organism>
<dbReference type="InterPro" id="IPR008949">
    <property type="entry name" value="Isoprenoid_synthase_dom_sf"/>
</dbReference>
<protein>
    <submittedName>
        <fullName evidence="1">Uncharacterized protein</fullName>
    </submittedName>
</protein>
<dbReference type="GO" id="GO:0004659">
    <property type="term" value="F:prenyltransferase activity"/>
    <property type="evidence" value="ECO:0007669"/>
    <property type="project" value="TreeGrafter"/>
</dbReference>
<sequence length="327" mass="36987">MRFRKKPCVARNLSLRLSSRNSEMGMMISRMAQETELKRDAPLKNLYQKAQASLVFSLFSKLPSSKTHPLNTLKDKYLSPTIDSDMGLRMYILVLLSRMFNHDREGLVYLKQVQLARLAELLFIAFEIHGCILEPSAAKTLDEKHEIEDGNRLSVIAGDFLMAAASSQLAEIENQIVVDQISKSIADISSGTLQELPVLCSEQEWLKAKLQRDVSLVKRAAWSTITLQKDQITEEQLIADDVPKHCGQFAADLMFLKVINEDIAKYTSGQTEAQNLLPTLYDSNGLSRANVLSAEVYDRCKISLAVFPDCQEKKIFQDYITMLIYKK</sequence>
<dbReference type="Proteomes" id="UP000001307">
    <property type="component" value="Unassembled WGS sequence"/>
</dbReference>
<dbReference type="InParanoid" id="E4XF23"/>
<dbReference type="GO" id="GO:0005739">
    <property type="term" value="C:mitochondrion"/>
    <property type="evidence" value="ECO:0007669"/>
    <property type="project" value="TreeGrafter"/>
</dbReference>
<dbReference type="GO" id="GO:1990234">
    <property type="term" value="C:transferase complex"/>
    <property type="evidence" value="ECO:0007669"/>
    <property type="project" value="TreeGrafter"/>
</dbReference>
<dbReference type="GO" id="GO:0008299">
    <property type="term" value="P:isoprenoid biosynthetic process"/>
    <property type="evidence" value="ECO:0007669"/>
    <property type="project" value="TreeGrafter"/>
</dbReference>
<dbReference type="Gene3D" id="1.10.600.10">
    <property type="entry name" value="Farnesyl Diphosphate Synthase"/>
    <property type="match status" value="1"/>
</dbReference>
<dbReference type="EMBL" id="FN653044">
    <property type="protein sequence ID" value="CBY24207.1"/>
    <property type="molecule type" value="Genomic_DNA"/>
</dbReference>